<dbReference type="InterPro" id="IPR051908">
    <property type="entry name" value="Ribosomal_N-acetyltransferase"/>
</dbReference>
<dbReference type="PROSITE" id="PS51186">
    <property type="entry name" value="GNAT"/>
    <property type="match status" value="1"/>
</dbReference>
<keyword evidence="3" id="KW-1185">Reference proteome</keyword>
<gene>
    <name evidence="2" type="ORF">IV454_17470</name>
</gene>
<dbReference type="PANTHER" id="PTHR43441">
    <property type="entry name" value="RIBOSOMAL-PROTEIN-SERINE ACETYLTRANSFERASE"/>
    <property type="match status" value="1"/>
</dbReference>
<dbReference type="InterPro" id="IPR016181">
    <property type="entry name" value="Acyl_CoA_acyltransferase"/>
</dbReference>
<dbReference type="Proteomes" id="UP000662888">
    <property type="component" value="Chromosome"/>
</dbReference>
<dbReference type="RefSeq" id="WP_206087115.1">
    <property type="nucleotide sequence ID" value="NZ_CP065053.1"/>
</dbReference>
<protein>
    <submittedName>
        <fullName evidence="2">GNAT family N-acetyltransferase</fullName>
    </submittedName>
</protein>
<name>A0AA49A6C3_9BURK</name>
<dbReference type="SUPFAM" id="SSF55729">
    <property type="entry name" value="Acyl-CoA N-acyltransferases (Nat)"/>
    <property type="match status" value="1"/>
</dbReference>
<dbReference type="Gene3D" id="3.40.630.30">
    <property type="match status" value="1"/>
</dbReference>
<dbReference type="PANTHER" id="PTHR43441:SF10">
    <property type="entry name" value="ACETYLTRANSFERASE"/>
    <property type="match status" value="1"/>
</dbReference>
<reference evidence="2 3" key="1">
    <citation type="submission" date="2020-11" db="EMBL/GenBank/DDBJ databases">
        <authorList>
            <person name="Sun Q."/>
        </authorList>
    </citation>
    <scope>NUCLEOTIDE SEQUENCE [LARGE SCALE GENOMIC DNA]</scope>
    <source>
        <strain evidence="2 3">P8398</strain>
    </source>
</reference>
<sequence>MSASAGKARSALSMMSLIRTARLLLEPLDSACARALRDRIGDDDERTAWMQLCRTLAERPDLTSAWIVYCDGRALGTVALMLVDDTIGEIGFLVARPERGRGYAREAVAAVARHAFTAIGLHRLAGVTQSDNPAAAAVLERCGFRREGLMRGSHADGAVHRDCWLYARLATDQELVLVKTS</sequence>
<evidence type="ECO:0000313" key="2">
    <source>
        <dbReference type="EMBL" id="QPI47405.1"/>
    </source>
</evidence>
<evidence type="ECO:0000259" key="1">
    <source>
        <dbReference type="PROSITE" id="PS51186"/>
    </source>
</evidence>
<feature type="domain" description="N-acetyltransferase" evidence="1">
    <location>
        <begin position="23"/>
        <end position="166"/>
    </location>
</feature>
<accession>A0AA49A6C3</accession>
<dbReference type="Pfam" id="PF13302">
    <property type="entry name" value="Acetyltransf_3"/>
    <property type="match status" value="1"/>
</dbReference>
<organism evidence="2 3">
    <name type="scientific">Massilia antarctica</name>
    <dbReference type="NCBI Taxonomy" id="2765360"/>
    <lineage>
        <taxon>Bacteria</taxon>
        <taxon>Pseudomonadati</taxon>
        <taxon>Pseudomonadota</taxon>
        <taxon>Betaproteobacteria</taxon>
        <taxon>Burkholderiales</taxon>
        <taxon>Oxalobacteraceae</taxon>
        <taxon>Telluria group</taxon>
        <taxon>Massilia</taxon>
    </lineage>
</organism>
<dbReference type="EMBL" id="CP065053">
    <property type="protein sequence ID" value="QPI47405.1"/>
    <property type="molecule type" value="Genomic_DNA"/>
</dbReference>
<dbReference type="InterPro" id="IPR000182">
    <property type="entry name" value="GNAT_dom"/>
</dbReference>
<evidence type="ECO:0000313" key="3">
    <source>
        <dbReference type="Proteomes" id="UP000662888"/>
    </source>
</evidence>
<proteinExistence type="predicted"/>